<dbReference type="EMBL" id="CM002922">
    <property type="protein sequence ID" value="KGN65507.1"/>
    <property type="molecule type" value="Genomic_DNA"/>
</dbReference>
<protein>
    <submittedName>
        <fullName evidence="2">Uncharacterized protein</fullName>
    </submittedName>
</protein>
<gene>
    <name evidence="2" type="ORF">Csa_1G433060</name>
</gene>
<reference evidence="2 3" key="3">
    <citation type="journal article" date="2010" name="BMC Genomics">
        <title>Transcriptome sequencing and comparative analysis of cucumber flowers with different sex types.</title>
        <authorList>
            <person name="Guo S."/>
            <person name="Zheng Y."/>
            <person name="Joung J.G."/>
            <person name="Liu S."/>
            <person name="Zhang Z."/>
            <person name="Crasta O.R."/>
            <person name="Sobral B.W."/>
            <person name="Xu Y."/>
            <person name="Huang S."/>
            <person name="Fei Z."/>
        </authorList>
    </citation>
    <scope>NUCLEOTIDE SEQUENCE [LARGE SCALE GENOMIC DNA]</scope>
    <source>
        <strain evidence="3">cv. 9930</strain>
    </source>
</reference>
<proteinExistence type="predicted"/>
<accession>A0A0A0LXI1</accession>
<organism evidence="2 3">
    <name type="scientific">Cucumis sativus</name>
    <name type="common">Cucumber</name>
    <dbReference type="NCBI Taxonomy" id="3659"/>
    <lineage>
        <taxon>Eukaryota</taxon>
        <taxon>Viridiplantae</taxon>
        <taxon>Streptophyta</taxon>
        <taxon>Embryophyta</taxon>
        <taxon>Tracheophyta</taxon>
        <taxon>Spermatophyta</taxon>
        <taxon>Magnoliopsida</taxon>
        <taxon>eudicotyledons</taxon>
        <taxon>Gunneridae</taxon>
        <taxon>Pentapetalae</taxon>
        <taxon>rosids</taxon>
        <taxon>fabids</taxon>
        <taxon>Cucurbitales</taxon>
        <taxon>Cucurbitaceae</taxon>
        <taxon>Benincaseae</taxon>
        <taxon>Cucumis</taxon>
    </lineage>
</organism>
<keyword evidence="1" id="KW-0732">Signal</keyword>
<feature type="chain" id="PRO_5001966424" evidence="1">
    <location>
        <begin position="30"/>
        <end position="110"/>
    </location>
</feature>
<sequence>MSGAMGLSKSSILLFWLSVLVVCVTSVAGARKTLFLDHNGVRDNKNSLTTTLAETTINRCKYSKNNDVNDLHCCECFFLSSKKMMMIDNNNGTNFEEKRVVPTGPNPLHN</sequence>
<feature type="signal peptide" evidence="1">
    <location>
        <begin position="1"/>
        <end position="29"/>
    </location>
</feature>
<reference evidence="2 3" key="4">
    <citation type="journal article" date="2011" name="BMC Genomics">
        <title>RNA-Seq improves annotation of protein-coding genes in the cucumber genome.</title>
        <authorList>
            <person name="Li Z."/>
            <person name="Zhang Z."/>
            <person name="Yan P."/>
            <person name="Huang S."/>
            <person name="Fei Z."/>
            <person name="Lin K."/>
        </authorList>
    </citation>
    <scope>NUCLEOTIDE SEQUENCE [LARGE SCALE GENOMIC DNA]</scope>
    <source>
        <strain evidence="3">cv. 9930</strain>
    </source>
</reference>
<reference evidence="2 3" key="2">
    <citation type="journal article" date="2009" name="PLoS ONE">
        <title>An integrated genetic and cytogenetic map of the cucumber genome.</title>
        <authorList>
            <person name="Ren Y."/>
            <person name="Zhang Z."/>
            <person name="Liu J."/>
            <person name="Staub J.E."/>
            <person name="Han Y."/>
            <person name="Cheng Z."/>
            <person name="Li X."/>
            <person name="Lu J."/>
            <person name="Miao H."/>
            <person name="Kang H."/>
            <person name="Xie B."/>
            <person name="Gu X."/>
            <person name="Wang X."/>
            <person name="Du Y."/>
            <person name="Jin W."/>
            <person name="Huang S."/>
        </authorList>
    </citation>
    <scope>NUCLEOTIDE SEQUENCE [LARGE SCALE GENOMIC DNA]</scope>
    <source>
        <strain evidence="3">cv. 9930</strain>
    </source>
</reference>
<dbReference type="Gramene" id="KGN65507">
    <property type="protein sequence ID" value="KGN65507"/>
    <property type="gene ID" value="Csa_1G433060"/>
</dbReference>
<name>A0A0A0LXI1_CUCSA</name>
<keyword evidence="3" id="KW-1185">Reference proteome</keyword>
<evidence type="ECO:0000313" key="3">
    <source>
        <dbReference type="Proteomes" id="UP000029981"/>
    </source>
</evidence>
<evidence type="ECO:0000313" key="2">
    <source>
        <dbReference type="EMBL" id="KGN65507.1"/>
    </source>
</evidence>
<reference evidence="2 3" key="1">
    <citation type="journal article" date="2009" name="Nat. Genet.">
        <title>The genome of the cucumber, Cucumis sativus L.</title>
        <authorList>
            <person name="Huang S."/>
            <person name="Li R."/>
            <person name="Zhang Z."/>
            <person name="Li L."/>
            <person name="Gu X."/>
            <person name="Fan W."/>
            <person name="Lucas W.J."/>
            <person name="Wang X."/>
            <person name="Xie B."/>
            <person name="Ni P."/>
            <person name="Ren Y."/>
            <person name="Zhu H."/>
            <person name="Li J."/>
            <person name="Lin K."/>
            <person name="Jin W."/>
            <person name="Fei Z."/>
            <person name="Li G."/>
            <person name="Staub J."/>
            <person name="Kilian A."/>
            <person name="van der Vossen E.A."/>
            <person name="Wu Y."/>
            <person name="Guo J."/>
            <person name="He J."/>
            <person name="Jia Z."/>
            <person name="Ren Y."/>
            <person name="Tian G."/>
            <person name="Lu Y."/>
            <person name="Ruan J."/>
            <person name="Qian W."/>
            <person name="Wang M."/>
            <person name="Huang Q."/>
            <person name="Li B."/>
            <person name="Xuan Z."/>
            <person name="Cao J."/>
            <person name="Asan"/>
            <person name="Wu Z."/>
            <person name="Zhang J."/>
            <person name="Cai Q."/>
            <person name="Bai Y."/>
            <person name="Zhao B."/>
            <person name="Han Y."/>
            <person name="Li Y."/>
            <person name="Li X."/>
            <person name="Wang S."/>
            <person name="Shi Q."/>
            <person name="Liu S."/>
            <person name="Cho W.K."/>
            <person name="Kim J.Y."/>
            <person name="Xu Y."/>
            <person name="Heller-Uszynska K."/>
            <person name="Miao H."/>
            <person name="Cheng Z."/>
            <person name="Zhang S."/>
            <person name="Wu J."/>
            <person name="Yang Y."/>
            <person name="Kang H."/>
            <person name="Li M."/>
            <person name="Liang H."/>
            <person name="Ren X."/>
            <person name="Shi Z."/>
            <person name="Wen M."/>
            <person name="Jian M."/>
            <person name="Yang H."/>
            <person name="Zhang G."/>
            <person name="Yang Z."/>
            <person name="Chen R."/>
            <person name="Liu S."/>
            <person name="Li J."/>
            <person name="Ma L."/>
            <person name="Liu H."/>
            <person name="Zhou Y."/>
            <person name="Zhao J."/>
            <person name="Fang X."/>
            <person name="Li G."/>
            <person name="Fang L."/>
            <person name="Li Y."/>
            <person name="Liu D."/>
            <person name="Zheng H."/>
            <person name="Zhang Y."/>
            <person name="Qin N."/>
            <person name="Li Z."/>
            <person name="Yang G."/>
            <person name="Yang S."/>
            <person name="Bolund L."/>
            <person name="Kristiansen K."/>
            <person name="Zheng H."/>
            <person name="Li S."/>
            <person name="Zhang X."/>
            <person name="Yang H."/>
            <person name="Wang J."/>
            <person name="Sun R."/>
            <person name="Zhang B."/>
            <person name="Jiang S."/>
            <person name="Wang J."/>
            <person name="Du Y."/>
            <person name="Li S."/>
        </authorList>
    </citation>
    <scope>NUCLEOTIDE SEQUENCE [LARGE SCALE GENOMIC DNA]</scope>
    <source>
        <strain evidence="3">cv. 9930</strain>
    </source>
</reference>
<evidence type="ECO:0000256" key="1">
    <source>
        <dbReference type="SAM" id="SignalP"/>
    </source>
</evidence>
<dbReference type="Proteomes" id="UP000029981">
    <property type="component" value="Chromosome 1"/>
</dbReference>
<dbReference type="AlphaFoldDB" id="A0A0A0LXI1"/>